<dbReference type="GO" id="GO:0046872">
    <property type="term" value="F:metal ion binding"/>
    <property type="evidence" value="ECO:0007669"/>
    <property type="project" value="InterPro"/>
</dbReference>
<sequence length="455" mass="50059">MIHIKSLSKFERMFAMKSETVSRFFRAAVLPALLLTPLAAHAQVKPVEIESSKGVKAYLVEDYTLPMVTIRFSMDGGQAQDPKGKEGLVSLMTSTLDEGAGDLDREAFVEALDKAGADISFSAGQDTISGSMRFLTEKQVEATDLLTKAVNAPRFDEVPVERVRGLTIERLRAQSRDPQYLAQIKWQEAFFGDHPYAIPTTEETILRVTRDDLRQAHKKMFARDKLYVGIVGAIDQEGAKRLLDRVFGDLPEKSQLTPVPEVKGKYDQTVHQVYPLPQTSIMLSYPADNSDDPKIELTQALLTQILGGDMNSRLFVEVREKRGLAYGANMGSQFLDHFAGTVVTTATKSESASEALEVIEAEIGRAVKDGVTEAELASAKTYLAGSIPISRFSSSSAIASTLVDIQRDELGIDFFDSRFEPLLNSITREEVNAMGKRLFSTKPAILLIGPENGKS</sequence>
<dbReference type="EMBL" id="BMZO01000003">
    <property type="protein sequence ID" value="GHC67885.1"/>
    <property type="molecule type" value="Genomic_DNA"/>
</dbReference>
<dbReference type="AlphaFoldDB" id="A0A8J3DHE1"/>
<evidence type="ECO:0000256" key="1">
    <source>
        <dbReference type="SAM" id="SignalP"/>
    </source>
</evidence>
<dbReference type="PANTHER" id="PTHR11851:SF224">
    <property type="entry name" value="PROCESSING PROTEASE"/>
    <property type="match status" value="1"/>
</dbReference>
<dbReference type="InterPro" id="IPR011249">
    <property type="entry name" value="Metalloenz_LuxS/M16"/>
</dbReference>
<reference evidence="3" key="1">
    <citation type="journal article" date="2014" name="Int. J. Syst. Evol. Microbiol.">
        <title>Complete genome sequence of Corynebacterium casei LMG S-19264T (=DSM 44701T), isolated from a smear-ripened cheese.</title>
        <authorList>
            <consortium name="US DOE Joint Genome Institute (JGI-PGF)"/>
            <person name="Walter F."/>
            <person name="Albersmeier A."/>
            <person name="Kalinowski J."/>
            <person name="Ruckert C."/>
        </authorList>
    </citation>
    <scope>NUCLEOTIDE SEQUENCE</scope>
    <source>
        <strain evidence="3">KCTC 42097</strain>
    </source>
</reference>
<dbReference type="RefSeq" id="WP_189488943.1">
    <property type="nucleotide sequence ID" value="NZ_BMZO01000003.1"/>
</dbReference>
<dbReference type="InterPro" id="IPR050361">
    <property type="entry name" value="MPP/UQCRC_Complex"/>
</dbReference>
<dbReference type="SUPFAM" id="SSF63411">
    <property type="entry name" value="LuxS/MPP-like metallohydrolase"/>
    <property type="match status" value="2"/>
</dbReference>
<feature type="signal peptide" evidence="1">
    <location>
        <begin position="1"/>
        <end position="42"/>
    </location>
</feature>
<dbReference type="Pfam" id="PF05193">
    <property type="entry name" value="Peptidase_M16_C"/>
    <property type="match status" value="1"/>
</dbReference>
<feature type="chain" id="PRO_5035310199" evidence="1">
    <location>
        <begin position="43"/>
        <end position="455"/>
    </location>
</feature>
<dbReference type="Proteomes" id="UP000641137">
    <property type="component" value="Unassembled WGS sequence"/>
</dbReference>
<keyword evidence="1" id="KW-0732">Signal</keyword>
<name>A0A8J3DHE1_9HYPH</name>
<comment type="caution">
    <text evidence="3">The sequence shown here is derived from an EMBL/GenBank/DDBJ whole genome shotgun (WGS) entry which is preliminary data.</text>
</comment>
<dbReference type="InterPro" id="IPR007863">
    <property type="entry name" value="Peptidase_M16_C"/>
</dbReference>
<evidence type="ECO:0000259" key="2">
    <source>
        <dbReference type="Pfam" id="PF05193"/>
    </source>
</evidence>
<evidence type="ECO:0000313" key="3">
    <source>
        <dbReference type="EMBL" id="GHC67885.1"/>
    </source>
</evidence>
<accession>A0A8J3DHE1</accession>
<evidence type="ECO:0000313" key="4">
    <source>
        <dbReference type="Proteomes" id="UP000641137"/>
    </source>
</evidence>
<dbReference type="PANTHER" id="PTHR11851">
    <property type="entry name" value="METALLOPROTEASE"/>
    <property type="match status" value="1"/>
</dbReference>
<keyword evidence="4" id="KW-1185">Reference proteome</keyword>
<protein>
    <submittedName>
        <fullName evidence="3">Peptidase M16</fullName>
    </submittedName>
</protein>
<gene>
    <name evidence="3" type="ORF">GCM10010136_12390</name>
</gene>
<dbReference type="Gene3D" id="3.30.830.10">
    <property type="entry name" value="Metalloenzyme, LuxS/M16 peptidase-like"/>
    <property type="match status" value="2"/>
</dbReference>
<proteinExistence type="predicted"/>
<organism evidence="3 4">
    <name type="scientific">Limoniibacter endophyticus</name>
    <dbReference type="NCBI Taxonomy" id="1565040"/>
    <lineage>
        <taxon>Bacteria</taxon>
        <taxon>Pseudomonadati</taxon>
        <taxon>Pseudomonadota</taxon>
        <taxon>Alphaproteobacteria</taxon>
        <taxon>Hyphomicrobiales</taxon>
        <taxon>Bartonellaceae</taxon>
        <taxon>Limoniibacter</taxon>
    </lineage>
</organism>
<reference evidence="3" key="2">
    <citation type="submission" date="2020-09" db="EMBL/GenBank/DDBJ databases">
        <authorList>
            <person name="Sun Q."/>
            <person name="Kim S."/>
        </authorList>
    </citation>
    <scope>NUCLEOTIDE SEQUENCE</scope>
    <source>
        <strain evidence="3">KCTC 42097</strain>
    </source>
</reference>
<feature type="domain" description="Peptidase M16 C-terminal" evidence="2">
    <location>
        <begin position="208"/>
        <end position="382"/>
    </location>
</feature>